<sequence>MKSQNVHAQVRVDCRQISAHFRPSTGRLVISDGGAILEAIRAPDSWMALATVNSDSNWGTRPTSADLQVFLERYIAEHPRFDRS</sequence>
<dbReference type="EMBL" id="CADILN010000008">
    <property type="protein sequence ID" value="CAB4051194.1"/>
    <property type="molecule type" value="Genomic_DNA"/>
</dbReference>
<accession>A0A6J5KE79</accession>
<evidence type="ECO:0000313" key="1">
    <source>
        <dbReference type="EMBL" id="CAB4051194.1"/>
    </source>
</evidence>
<dbReference type="AlphaFoldDB" id="A0A6J5KE79"/>
<proteinExistence type="predicted"/>
<protein>
    <submittedName>
        <fullName evidence="1">Uncharacterized protein</fullName>
    </submittedName>
</protein>
<dbReference type="Proteomes" id="UP000494102">
    <property type="component" value="Unassembled WGS sequence"/>
</dbReference>
<evidence type="ECO:0000313" key="2">
    <source>
        <dbReference type="Proteomes" id="UP000494102"/>
    </source>
</evidence>
<gene>
    <name evidence="1" type="ORF">LMG9964_04865</name>
</gene>
<reference evidence="1 2" key="1">
    <citation type="submission" date="2020-04" db="EMBL/GenBank/DDBJ databases">
        <authorList>
            <person name="De Canck E."/>
        </authorList>
    </citation>
    <scope>NUCLEOTIDE SEQUENCE [LARGE SCALE GENOMIC DNA]</scope>
    <source>
        <strain evidence="1 2">LMG 9964</strain>
    </source>
</reference>
<name>A0A6J5KE79_9BURK</name>
<organism evidence="1 2">
    <name type="scientific">Paraburkholderia phenoliruptrix</name>
    <dbReference type="NCBI Taxonomy" id="252970"/>
    <lineage>
        <taxon>Bacteria</taxon>
        <taxon>Pseudomonadati</taxon>
        <taxon>Pseudomonadota</taxon>
        <taxon>Betaproteobacteria</taxon>
        <taxon>Burkholderiales</taxon>
        <taxon>Burkholderiaceae</taxon>
        <taxon>Paraburkholderia</taxon>
    </lineage>
</organism>